<evidence type="ECO:0000256" key="4">
    <source>
        <dbReference type="ARBA" id="ARBA00017114"/>
    </source>
</evidence>
<dbReference type="CDD" id="cd20074">
    <property type="entry name" value="XPF_nuclease_Mus81"/>
    <property type="match status" value="1"/>
</dbReference>
<proteinExistence type="inferred from homology"/>
<dbReference type="Pfam" id="PF14716">
    <property type="entry name" value="HHH_8"/>
    <property type="match status" value="1"/>
</dbReference>
<comment type="subunit">
    <text evidence="16">Interacts with EME1.</text>
</comment>
<dbReference type="EC" id="3.1.22.-" evidence="16"/>
<keyword evidence="20" id="KW-1185">Reference proteome</keyword>
<evidence type="ECO:0000256" key="7">
    <source>
        <dbReference type="ARBA" id="ARBA00022759"/>
    </source>
</evidence>
<sequence>MAGDSSSSSSGETACANPLFLEWVGEWYAEACARNAQTQHTLKKALDSLRRYPVRLETAQDAMQLQGIGQGIADRLAKRLDAWRRENGIVVAAAPAAARGSRDNSSGEATAATRQAPRIYVPRYRSGAFALLLGLLKTYCLYGPDYYIPKSELVPMCENYTDTPFHVAGSSNRGSSSSSSNRGGGSSSNRGGGAMQHTAWSGMKTLETKSLAERQGGVKFCLTDEGLEIALKVAGVLRARGELSAEDSQLFDGIDRRQDTGPEVGAGPSPQGGLLLPPLPPGASSAEATARALTHKGASASGARPAGLSRGASAGSSFSRQSSAAAGVGLDDLARYPAGEYDIILAVDNREVHSTADRGLIEKELEAHGVRVEVRPLTVGDYLWIARAKPDGACRRLPDVVLDYVVERKRMDDLCASIRDGRYREQHARIHGAGFTNVFYVVEGNDPDAVGRIGEAAVASALSRVQVHHGFHLKRPPTFEATLRLLRQTTAVLGSVLGDVHAIPDRLVGMKGFADLKGALRAKLPHASLAMSFDAYELVSNKSGSLAVGEIYLRMLMTMRGMSADKALTIGARYPTLARLVDALGADADAAKTLADMTIDGTCRRIGPVLGKRIAQFWTADAFGSG</sequence>
<evidence type="ECO:0000256" key="6">
    <source>
        <dbReference type="ARBA" id="ARBA00022723"/>
    </source>
</evidence>
<comment type="caution">
    <text evidence="19">The sequence shown here is derived from an EMBL/GenBank/DDBJ whole genome shotgun (WGS) entry which is preliminary data.</text>
</comment>
<dbReference type="InterPro" id="IPR042530">
    <property type="entry name" value="EME1/EME2_C"/>
</dbReference>
<dbReference type="SUPFAM" id="SSF52980">
    <property type="entry name" value="Restriction endonuclease-like"/>
    <property type="match status" value="1"/>
</dbReference>
<dbReference type="EMBL" id="JANBUL010000019">
    <property type="protein sequence ID" value="KAJ2784829.1"/>
    <property type="molecule type" value="Genomic_DNA"/>
</dbReference>
<feature type="domain" description="ERCC4" evidence="18">
    <location>
        <begin position="344"/>
        <end position="446"/>
    </location>
</feature>
<feature type="compositionally biased region" description="Low complexity" evidence="17">
    <location>
        <begin position="297"/>
        <end position="315"/>
    </location>
</feature>
<evidence type="ECO:0000256" key="16">
    <source>
        <dbReference type="RuleBase" id="RU369042"/>
    </source>
</evidence>
<evidence type="ECO:0000256" key="2">
    <source>
        <dbReference type="ARBA" id="ARBA00004123"/>
    </source>
</evidence>
<dbReference type="InterPro" id="IPR036388">
    <property type="entry name" value="WH-like_DNA-bd_sf"/>
</dbReference>
<evidence type="ECO:0000256" key="5">
    <source>
        <dbReference type="ARBA" id="ARBA00022722"/>
    </source>
</evidence>
<dbReference type="GO" id="GO:0048476">
    <property type="term" value="C:Holliday junction resolvase complex"/>
    <property type="evidence" value="ECO:0007669"/>
    <property type="project" value="UniProtKB-UniRule"/>
</dbReference>
<keyword evidence="9 16" id="KW-0378">Hydrolase</keyword>
<dbReference type="Gene3D" id="1.10.150.110">
    <property type="entry name" value="DNA polymerase beta, N-terminal domain-like"/>
    <property type="match status" value="1"/>
</dbReference>
<dbReference type="SMART" id="SM00891">
    <property type="entry name" value="ERCC4"/>
    <property type="match status" value="1"/>
</dbReference>
<dbReference type="InterPro" id="IPR010996">
    <property type="entry name" value="HHH_MUS81"/>
</dbReference>
<dbReference type="FunFam" id="1.10.150.110:FF:000001">
    <property type="entry name" value="Putative Crossover junction endonuclease MUS81"/>
    <property type="match status" value="1"/>
</dbReference>
<name>A0A9W8HEN4_9FUNG</name>
<evidence type="ECO:0000256" key="10">
    <source>
        <dbReference type="ARBA" id="ARBA00022842"/>
    </source>
</evidence>
<dbReference type="PANTHER" id="PTHR13451">
    <property type="entry name" value="CLASS II CROSSOVER JUNCTION ENDONUCLEASE MUS81"/>
    <property type="match status" value="1"/>
</dbReference>
<comment type="cofactor">
    <cofactor evidence="1 16">
        <name>Mg(2+)</name>
        <dbReference type="ChEBI" id="CHEBI:18420"/>
    </cofactor>
</comment>
<evidence type="ECO:0000259" key="18">
    <source>
        <dbReference type="SMART" id="SM00891"/>
    </source>
</evidence>
<dbReference type="Pfam" id="PF02732">
    <property type="entry name" value="ERCC4"/>
    <property type="match status" value="1"/>
</dbReference>
<evidence type="ECO:0000256" key="8">
    <source>
        <dbReference type="ARBA" id="ARBA00022763"/>
    </source>
</evidence>
<evidence type="ECO:0000256" key="9">
    <source>
        <dbReference type="ARBA" id="ARBA00022801"/>
    </source>
</evidence>
<comment type="similarity">
    <text evidence="3 16">Belongs to the XPF family.</text>
</comment>
<protein>
    <recommendedName>
        <fullName evidence="4 16">Crossover junction endonuclease MUS81</fullName>
        <ecNumber evidence="16">3.1.22.-</ecNumber>
    </recommendedName>
</protein>
<keyword evidence="12 16" id="KW-0234">DNA repair</keyword>
<dbReference type="GO" id="GO:0048257">
    <property type="term" value="F:3'-flap endonuclease activity"/>
    <property type="evidence" value="ECO:0007669"/>
    <property type="project" value="TreeGrafter"/>
</dbReference>
<dbReference type="InterPro" id="IPR047417">
    <property type="entry name" value="WHD_MUS81"/>
</dbReference>
<dbReference type="AlphaFoldDB" id="A0A9W8HEN4"/>
<dbReference type="Gene3D" id="3.40.50.10130">
    <property type="match status" value="1"/>
</dbReference>
<dbReference type="GO" id="GO:0000727">
    <property type="term" value="P:double-strand break repair via break-induced replication"/>
    <property type="evidence" value="ECO:0007669"/>
    <property type="project" value="UniProtKB-UniRule"/>
</dbReference>
<evidence type="ECO:0000256" key="3">
    <source>
        <dbReference type="ARBA" id="ARBA00010015"/>
    </source>
</evidence>
<dbReference type="Gene3D" id="1.10.150.670">
    <property type="entry name" value="Crossover junction endonuclease EME1, DNA-binding domain"/>
    <property type="match status" value="1"/>
</dbReference>
<evidence type="ECO:0000256" key="1">
    <source>
        <dbReference type="ARBA" id="ARBA00001946"/>
    </source>
</evidence>
<accession>A0A9W8HEN4</accession>
<evidence type="ECO:0000256" key="14">
    <source>
        <dbReference type="ARBA" id="ARBA00023254"/>
    </source>
</evidence>
<dbReference type="OrthoDB" id="5963188at2759"/>
<feature type="compositionally biased region" description="Low complexity" evidence="17">
    <location>
        <begin position="169"/>
        <end position="181"/>
    </location>
</feature>
<keyword evidence="5 16" id="KW-0540">Nuclease</keyword>
<dbReference type="GO" id="GO:0008821">
    <property type="term" value="F:crossover junction DNA endonuclease activity"/>
    <property type="evidence" value="ECO:0007669"/>
    <property type="project" value="UniProtKB-UniRule"/>
</dbReference>
<dbReference type="SUPFAM" id="SSF47802">
    <property type="entry name" value="DNA polymerase beta, N-terminal domain-like"/>
    <property type="match status" value="1"/>
</dbReference>
<dbReference type="GO" id="GO:0031573">
    <property type="term" value="P:mitotic intra-S DNA damage checkpoint signaling"/>
    <property type="evidence" value="ECO:0007669"/>
    <property type="project" value="TreeGrafter"/>
</dbReference>
<dbReference type="InterPro" id="IPR006166">
    <property type="entry name" value="ERCC4_domain"/>
</dbReference>
<dbReference type="InterPro" id="IPR027421">
    <property type="entry name" value="DNA_pol_lamdba_lyase_dom_sf"/>
</dbReference>
<reference evidence="19" key="1">
    <citation type="submission" date="2022-07" db="EMBL/GenBank/DDBJ databases">
        <title>Phylogenomic reconstructions and comparative analyses of Kickxellomycotina fungi.</title>
        <authorList>
            <person name="Reynolds N.K."/>
            <person name="Stajich J.E."/>
            <person name="Barry K."/>
            <person name="Grigoriev I.V."/>
            <person name="Crous P."/>
            <person name="Smith M.E."/>
        </authorList>
    </citation>
    <scope>NUCLEOTIDE SEQUENCE</scope>
    <source>
        <strain evidence="19">NBRC 105414</strain>
    </source>
</reference>
<keyword evidence="8 16" id="KW-0227">DNA damage</keyword>
<dbReference type="GO" id="GO:0006308">
    <property type="term" value="P:DNA catabolic process"/>
    <property type="evidence" value="ECO:0007669"/>
    <property type="project" value="UniProtKB-UniRule"/>
</dbReference>
<evidence type="ECO:0000256" key="13">
    <source>
        <dbReference type="ARBA" id="ARBA00023242"/>
    </source>
</evidence>
<evidence type="ECO:0000256" key="17">
    <source>
        <dbReference type="SAM" id="MobiDB-lite"/>
    </source>
</evidence>
<feature type="region of interest" description="Disordered" evidence="17">
    <location>
        <begin position="168"/>
        <end position="196"/>
    </location>
</feature>
<dbReference type="InterPro" id="IPR047416">
    <property type="entry name" value="XPF_nuclease_Mus81"/>
</dbReference>
<evidence type="ECO:0000313" key="19">
    <source>
        <dbReference type="EMBL" id="KAJ2784829.1"/>
    </source>
</evidence>
<feature type="compositionally biased region" description="Low complexity" evidence="17">
    <location>
        <begin position="265"/>
        <end position="286"/>
    </location>
</feature>
<comment type="function">
    <text evidence="15 16">Interacts with EME1 to form a DNA structure-specific endonuclease with substrate preference for branched DNA structures with a 5'-end at the branch nick. Typical substrates include 3'-flap structures, D-loops, replication forks and nicked Holliday junctions. May be required in mitosis for the processing of stalled or collapsed replication fork intermediates. May be required in meiosis for the repair of meiosis-specific double strand breaks subsequent to single-end invasion (SEI).</text>
</comment>
<feature type="region of interest" description="Disordered" evidence="17">
    <location>
        <begin position="250"/>
        <end position="315"/>
    </location>
</feature>
<keyword evidence="7 16" id="KW-0255">Endonuclease</keyword>
<keyword evidence="13 16" id="KW-0539">Nucleus</keyword>
<feature type="compositionally biased region" description="Gly residues" evidence="17">
    <location>
        <begin position="182"/>
        <end position="194"/>
    </location>
</feature>
<dbReference type="GO" id="GO:0031297">
    <property type="term" value="P:replication fork processing"/>
    <property type="evidence" value="ECO:0007669"/>
    <property type="project" value="UniProtKB-ARBA"/>
</dbReference>
<keyword evidence="6 16" id="KW-0479">Metal-binding</keyword>
<evidence type="ECO:0000313" key="20">
    <source>
        <dbReference type="Proteomes" id="UP001140217"/>
    </source>
</evidence>
<dbReference type="GO" id="GO:0003677">
    <property type="term" value="F:DNA binding"/>
    <property type="evidence" value="ECO:0007669"/>
    <property type="project" value="UniProtKB-UniRule"/>
</dbReference>
<dbReference type="InterPro" id="IPR033309">
    <property type="entry name" value="Mus81"/>
</dbReference>
<dbReference type="GO" id="GO:0000712">
    <property type="term" value="P:resolution of meiotic recombination intermediates"/>
    <property type="evidence" value="ECO:0007669"/>
    <property type="project" value="TreeGrafter"/>
</dbReference>
<keyword evidence="14" id="KW-0469">Meiosis</keyword>
<evidence type="ECO:0000256" key="15">
    <source>
        <dbReference type="ARBA" id="ARBA00058015"/>
    </source>
</evidence>
<dbReference type="CDD" id="cd21036">
    <property type="entry name" value="WH_MUS81"/>
    <property type="match status" value="1"/>
</dbReference>
<dbReference type="InterPro" id="IPR011335">
    <property type="entry name" value="Restrct_endonuc-II-like"/>
</dbReference>
<dbReference type="Proteomes" id="UP001140217">
    <property type="component" value="Unassembled WGS sequence"/>
</dbReference>
<keyword evidence="10 16" id="KW-0460">Magnesium</keyword>
<dbReference type="FunFam" id="3.40.50.10130:FF:000005">
    <property type="entry name" value="crossover junction endonuclease MUS81 isoform X1"/>
    <property type="match status" value="1"/>
</dbReference>
<dbReference type="Gene3D" id="1.10.10.10">
    <property type="entry name" value="Winged helix-like DNA-binding domain superfamily/Winged helix DNA-binding domain"/>
    <property type="match status" value="1"/>
</dbReference>
<dbReference type="PANTHER" id="PTHR13451:SF0">
    <property type="entry name" value="CROSSOVER JUNCTION ENDONUCLEASE MUS81"/>
    <property type="match status" value="1"/>
</dbReference>
<evidence type="ECO:0000256" key="11">
    <source>
        <dbReference type="ARBA" id="ARBA00023172"/>
    </source>
</evidence>
<evidence type="ECO:0000256" key="12">
    <source>
        <dbReference type="ARBA" id="ARBA00023204"/>
    </source>
</evidence>
<dbReference type="GO" id="GO:0005634">
    <property type="term" value="C:nucleus"/>
    <property type="evidence" value="ECO:0007669"/>
    <property type="project" value="UniProtKB-SubCell"/>
</dbReference>
<keyword evidence="11 16" id="KW-0233">DNA recombination</keyword>
<organism evidence="19 20">
    <name type="scientific">Coemansia javaensis</name>
    <dbReference type="NCBI Taxonomy" id="2761396"/>
    <lineage>
        <taxon>Eukaryota</taxon>
        <taxon>Fungi</taxon>
        <taxon>Fungi incertae sedis</taxon>
        <taxon>Zoopagomycota</taxon>
        <taxon>Kickxellomycotina</taxon>
        <taxon>Kickxellomycetes</taxon>
        <taxon>Kickxellales</taxon>
        <taxon>Kickxellaceae</taxon>
        <taxon>Coemansia</taxon>
    </lineage>
</organism>
<dbReference type="GO" id="GO:0046872">
    <property type="term" value="F:metal ion binding"/>
    <property type="evidence" value="ECO:0007669"/>
    <property type="project" value="UniProtKB-UniRule"/>
</dbReference>
<comment type="subcellular location">
    <subcellularLocation>
        <location evidence="2 16">Nucleus</location>
    </subcellularLocation>
</comment>
<gene>
    <name evidence="19" type="primary">MUS81</name>
    <name evidence="19" type="ORF">H4R18_000863</name>
</gene>